<dbReference type="EMBL" id="BMNL01000001">
    <property type="protein sequence ID" value="GGP19477.1"/>
    <property type="molecule type" value="Genomic_DNA"/>
</dbReference>
<evidence type="ECO:0000313" key="3">
    <source>
        <dbReference type="Proteomes" id="UP000610960"/>
    </source>
</evidence>
<name>A0A830GRE8_9CREN</name>
<dbReference type="AlphaFoldDB" id="A0A830GRE8"/>
<evidence type="ECO:0000313" key="2">
    <source>
        <dbReference type="EMBL" id="GGP19477.1"/>
    </source>
</evidence>
<dbReference type="PANTHER" id="PTHR30121">
    <property type="entry name" value="UNCHARACTERIZED PROTEIN YJGR-RELATED"/>
    <property type="match status" value="1"/>
</dbReference>
<comment type="caution">
    <text evidence="2">The sequence shown here is derived from an EMBL/GenBank/DDBJ whole genome shotgun (WGS) entry which is preliminary data.</text>
</comment>
<reference evidence="2" key="2">
    <citation type="submission" date="2020-09" db="EMBL/GenBank/DDBJ databases">
        <authorList>
            <person name="Sun Q."/>
            <person name="Ohkuma M."/>
        </authorList>
    </citation>
    <scope>NUCLEOTIDE SEQUENCE</scope>
    <source>
        <strain evidence="2">JCM 10088</strain>
    </source>
</reference>
<dbReference type="Gene3D" id="3.40.50.300">
    <property type="entry name" value="P-loop containing nucleotide triphosphate hydrolases"/>
    <property type="match status" value="2"/>
</dbReference>
<dbReference type="Proteomes" id="UP000610960">
    <property type="component" value="Unassembled WGS sequence"/>
</dbReference>
<dbReference type="SUPFAM" id="SSF52540">
    <property type="entry name" value="P-loop containing nucleoside triphosphate hydrolases"/>
    <property type="match status" value="1"/>
</dbReference>
<feature type="domain" description="Helicase HerA central" evidence="1">
    <location>
        <begin position="10"/>
        <end position="190"/>
    </location>
</feature>
<proteinExistence type="predicted"/>
<evidence type="ECO:0000259" key="1">
    <source>
        <dbReference type="Pfam" id="PF01935"/>
    </source>
</evidence>
<dbReference type="InterPro" id="IPR051162">
    <property type="entry name" value="T4SS_component"/>
</dbReference>
<accession>A0A830GRE8</accession>
<keyword evidence="3" id="KW-1185">Reference proteome</keyword>
<dbReference type="PANTHER" id="PTHR30121:SF6">
    <property type="entry name" value="SLR6007 PROTEIN"/>
    <property type="match status" value="1"/>
</dbReference>
<gene>
    <name evidence="2" type="ORF">GCM10007981_03320</name>
</gene>
<dbReference type="Pfam" id="PF01935">
    <property type="entry name" value="DUF87"/>
    <property type="match status" value="1"/>
</dbReference>
<organism evidence="2 3">
    <name type="scientific">Thermocladium modestius</name>
    <dbReference type="NCBI Taxonomy" id="62609"/>
    <lineage>
        <taxon>Archaea</taxon>
        <taxon>Thermoproteota</taxon>
        <taxon>Thermoprotei</taxon>
        <taxon>Thermoproteales</taxon>
        <taxon>Thermoproteaceae</taxon>
        <taxon>Thermocladium</taxon>
    </lineage>
</organism>
<protein>
    <recommendedName>
        <fullName evidence="1">Helicase HerA central domain-containing protein</fullName>
    </recommendedName>
</protein>
<dbReference type="InterPro" id="IPR002789">
    <property type="entry name" value="HerA_central"/>
</dbReference>
<sequence length="370" mass="40955">MLFDYLPRLEGHALVLGTTGTGKSTLIKESLSSVRGDYSVVVFDAFGSYEGYTDSHAPYPLNPFDFEDNPLAMLDSLDEALAIRFPNSNYRFTPAMELLFVRHAKSSKSLREVSAGLSREVEERRLGTDDENAAKGLMRRLAYFTGDAFSSTHPLLREVIESKTRGKSVGIDLSGLNETQRVAFVVFFLKAMESAGTTNVIAVIDEAHLFFLSGESSTLAVHVRGGRNFRRFYVMITQSPLDIPNEVVANVKLLIKFSLSFTDPSDFLLGREELVRRLRDRVTVRPRRAMAIAVATNGEAGEEPWGIREEAVVVDPTALRPRSGKTLGECLSKEFGGSAPDIKRGVVRRGFGYIKDAAARDRVWRCVGST</sequence>
<reference evidence="2" key="1">
    <citation type="journal article" date="2014" name="Int. J. Syst. Evol. Microbiol.">
        <title>Complete genome sequence of Corynebacterium casei LMG S-19264T (=DSM 44701T), isolated from a smear-ripened cheese.</title>
        <authorList>
            <consortium name="US DOE Joint Genome Institute (JGI-PGF)"/>
            <person name="Walter F."/>
            <person name="Albersmeier A."/>
            <person name="Kalinowski J."/>
            <person name="Ruckert C."/>
        </authorList>
    </citation>
    <scope>NUCLEOTIDE SEQUENCE</scope>
    <source>
        <strain evidence="2">JCM 10088</strain>
    </source>
</reference>
<dbReference type="InterPro" id="IPR027417">
    <property type="entry name" value="P-loop_NTPase"/>
</dbReference>